<keyword evidence="1" id="KW-0812">Transmembrane</keyword>
<dbReference type="AlphaFoldDB" id="A0A9X5E4T4"/>
<feature type="transmembrane region" description="Helical" evidence="1">
    <location>
        <begin position="6"/>
        <end position="26"/>
    </location>
</feature>
<keyword evidence="3" id="KW-1185">Reference proteome</keyword>
<proteinExistence type="predicted"/>
<reference evidence="2 3" key="1">
    <citation type="journal article" date="2015" name="Genome Announc.">
        <title>Draft Genome Sequence of the Terrestrial Cyanobacterium Scytonema millei VB511283, Isolated from Eastern India.</title>
        <authorList>
            <person name="Sen D."/>
            <person name="Chandrababunaidu M.M."/>
            <person name="Singh D."/>
            <person name="Sanghi N."/>
            <person name="Ghorai A."/>
            <person name="Mishra G.P."/>
            <person name="Madduluri M."/>
            <person name="Adhikary S.P."/>
            <person name="Tripathy S."/>
        </authorList>
    </citation>
    <scope>NUCLEOTIDE SEQUENCE [LARGE SCALE GENOMIC DNA]</scope>
    <source>
        <strain evidence="2 3">VB511283</strain>
    </source>
</reference>
<evidence type="ECO:0000313" key="3">
    <source>
        <dbReference type="Proteomes" id="UP000031532"/>
    </source>
</evidence>
<gene>
    <name evidence="2" type="ORF">QH73_0011000</name>
</gene>
<evidence type="ECO:0000313" key="2">
    <source>
        <dbReference type="EMBL" id="NHC35184.1"/>
    </source>
</evidence>
<comment type="caution">
    <text evidence="2">The sequence shown here is derived from an EMBL/GenBank/DDBJ whole genome shotgun (WGS) entry which is preliminary data.</text>
</comment>
<accession>A0A9X5E4T4</accession>
<organism evidence="2 3">
    <name type="scientific">Scytonema millei VB511283</name>
    <dbReference type="NCBI Taxonomy" id="1245923"/>
    <lineage>
        <taxon>Bacteria</taxon>
        <taxon>Bacillati</taxon>
        <taxon>Cyanobacteriota</taxon>
        <taxon>Cyanophyceae</taxon>
        <taxon>Nostocales</taxon>
        <taxon>Scytonemataceae</taxon>
        <taxon>Scytonema</taxon>
    </lineage>
</organism>
<evidence type="ECO:0000256" key="1">
    <source>
        <dbReference type="SAM" id="Phobius"/>
    </source>
</evidence>
<evidence type="ECO:0008006" key="4">
    <source>
        <dbReference type="Google" id="ProtNLM"/>
    </source>
</evidence>
<keyword evidence="1" id="KW-0472">Membrane</keyword>
<dbReference type="EMBL" id="JTJC03000002">
    <property type="protein sequence ID" value="NHC35184.1"/>
    <property type="molecule type" value="Genomic_DNA"/>
</dbReference>
<sequence length="56" mass="6115">MNRSKIVAIITGAISILLAIAYLLLVQLLDFRGEMQPAPVSQLSVVSYQWLVAGGW</sequence>
<name>A0A9X5E4T4_9CYAN</name>
<dbReference type="RefSeq" id="WP_165587659.1">
    <property type="nucleotide sequence ID" value="NZ_JTJC03000002.1"/>
</dbReference>
<dbReference type="Proteomes" id="UP000031532">
    <property type="component" value="Unassembled WGS sequence"/>
</dbReference>
<protein>
    <recommendedName>
        <fullName evidence="4">Glucose-inhibited division protein A</fullName>
    </recommendedName>
</protein>
<keyword evidence="1" id="KW-1133">Transmembrane helix</keyword>